<dbReference type="Proteomes" id="UP001317742">
    <property type="component" value="Chromosome"/>
</dbReference>
<reference evidence="2 3" key="1">
    <citation type="submission" date="2022-08" db="EMBL/GenBank/DDBJ databases">
        <title>Genome Sequence of the sulphate-reducing bacterium, Pseudodesulfovibrio sp. SYK.</title>
        <authorList>
            <person name="Kondo R."/>
            <person name="Kataoka T."/>
        </authorList>
    </citation>
    <scope>NUCLEOTIDE SEQUENCE [LARGE SCALE GENOMIC DNA]</scope>
    <source>
        <strain evidence="2 3">SYK</strain>
    </source>
</reference>
<dbReference type="SUPFAM" id="SSF52821">
    <property type="entry name" value="Rhodanese/Cell cycle control phosphatase"/>
    <property type="match status" value="1"/>
</dbReference>
<dbReference type="EMBL" id="AP026709">
    <property type="protein sequence ID" value="BDQ36727.1"/>
    <property type="molecule type" value="Genomic_DNA"/>
</dbReference>
<dbReference type="InterPro" id="IPR012347">
    <property type="entry name" value="Ferritin-like"/>
</dbReference>
<dbReference type="CDD" id="cd01045">
    <property type="entry name" value="Ferritin_like_AB"/>
    <property type="match status" value="1"/>
</dbReference>
<dbReference type="InterPro" id="IPR001763">
    <property type="entry name" value="Rhodanese-like_dom"/>
</dbReference>
<dbReference type="Gene3D" id="1.20.1260.10">
    <property type="match status" value="1"/>
</dbReference>
<dbReference type="PANTHER" id="PTHR43031">
    <property type="entry name" value="FAD-DEPENDENT OXIDOREDUCTASE"/>
    <property type="match status" value="1"/>
</dbReference>
<gene>
    <name evidence="2" type="ORF">SYK_10870</name>
</gene>
<dbReference type="RefSeq" id="WP_281762613.1">
    <property type="nucleotide sequence ID" value="NZ_AP026709.1"/>
</dbReference>
<dbReference type="CDD" id="cd00158">
    <property type="entry name" value="RHOD"/>
    <property type="match status" value="1"/>
</dbReference>
<dbReference type="InterPro" id="IPR009078">
    <property type="entry name" value="Ferritin-like_SF"/>
</dbReference>
<dbReference type="InterPro" id="IPR001307">
    <property type="entry name" value="Thiosulphate_STrfase_CS"/>
</dbReference>
<evidence type="ECO:0000313" key="2">
    <source>
        <dbReference type="EMBL" id="BDQ36727.1"/>
    </source>
</evidence>
<evidence type="ECO:0000259" key="1">
    <source>
        <dbReference type="PROSITE" id="PS50206"/>
    </source>
</evidence>
<accession>A0ABM8AYZ6</accession>
<dbReference type="PANTHER" id="PTHR43031:SF1">
    <property type="entry name" value="PYRIDINE NUCLEOTIDE-DISULPHIDE OXIDOREDUCTASE"/>
    <property type="match status" value="1"/>
</dbReference>
<keyword evidence="3" id="KW-1185">Reference proteome</keyword>
<dbReference type="InterPro" id="IPR036873">
    <property type="entry name" value="Rhodanese-like_dom_sf"/>
</dbReference>
<evidence type="ECO:0000313" key="3">
    <source>
        <dbReference type="Proteomes" id="UP001317742"/>
    </source>
</evidence>
<protein>
    <submittedName>
        <fullName evidence="2">Sulfurtransferase</fullName>
    </submittedName>
</protein>
<organism evidence="2 3">
    <name type="scientific">Pseudodesulfovibrio nedwellii</name>
    <dbReference type="NCBI Taxonomy" id="2973072"/>
    <lineage>
        <taxon>Bacteria</taxon>
        <taxon>Pseudomonadati</taxon>
        <taxon>Thermodesulfobacteriota</taxon>
        <taxon>Desulfovibrionia</taxon>
        <taxon>Desulfovibrionales</taxon>
        <taxon>Desulfovibrionaceae</taxon>
    </lineage>
</organism>
<dbReference type="Gene3D" id="3.40.250.10">
    <property type="entry name" value="Rhodanese-like domain"/>
    <property type="match status" value="1"/>
</dbReference>
<dbReference type="Pfam" id="PF00581">
    <property type="entry name" value="Rhodanese"/>
    <property type="match status" value="1"/>
</dbReference>
<dbReference type="PROSITE" id="PS50206">
    <property type="entry name" value="RHODANESE_3"/>
    <property type="match status" value="1"/>
</dbReference>
<dbReference type="SUPFAM" id="SSF47240">
    <property type="entry name" value="Ferritin-like"/>
    <property type="match status" value="1"/>
</dbReference>
<feature type="domain" description="Rhodanese" evidence="1">
    <location>
        <begin position="20"/>
        <end position="104"/>
    </location>
</feature>
<dbReference type="PROSITE" id="PS00380">
    <property type="entry name" value="RHODANESE_1"/>
    <property type="match status" value="1"/>
</dbReference>
<dbReference type="InterPro" id="IPR050229">
    <property type="entry name" value="GlpE_sulfurtransferase"/>
</dbReference>
<proteinExistence type="predicted"/>
<dbReference type="SMART" id="SM00450">
    <property type="entry name" value="RHOD"/>
    <property type="match status" value="1"/>
</dbReference>
<name>A0ABM8AYZ6_9BACT</name>
<sequence>MAQINMMTVDAARVFMGSRKPDSYTLLDVRQEWEYADEHIPGARLVPLVELIDHIDEIDKEKPVLAYCRSGGRSMAASALLEGQGFSDVNNLVGGMAGWNGEIAFGPMELGLIEFTGTETPAEVVLKAYAMESNLQRFYVERADMAETLERIELFMELAGFEDRHKDTLFTLYCKIVGREMDRDMFEKTAFTSIGLAAEGGVEISEFLAHHPAAFDDEEGILQLATMIEAQALDYYLRCARRAAESQTEAVLQTLAREEKAHLKLLGRYMDKREA</sequence>